<evidence type="ECO:0000313" key="10">
    <source>
        <dbReference type="Proteomes" id="UP000237105"/>
    </source>
</evidence>
<evidence type="ECO:0000259" key="8">
    <source>
        <dbReference type="Pfam" id="PF00082"/>
    </source>
</evidence>
<keyword evidence="5" id="KW-0378">Hydrolase</keyword>
<comment type="similarity">
    <text evidence="2 7">Belongs to the peptidase S8 family.</text>
</comment>
<dbReference type="OrthoDB" id="206201at2759"/>
<gene>
    <name evidence="9" type="ORF">PanWU01x14_084070</name>
</gene>
<evidence type="ECO:0000256" key="7">
    <source>
        <dbReference type="PROSITE-ProRule" id="PRU01240"/>
    </source>
</evidence>
<reference evidence="10" key="1">
    <citation type="submission" date="2016-06" db="EMBL/GenBank/DDBJ databases">
        <title>Parallel loss of symbiosis genes in relatives of nitrogen-fixing non-legume Parasponia.</title>
        <authorList>
            <person name="Van Velzen R."/>
            <person name="Holmer R."/>
            <person name="Bu F."/>
            <person name="Rutten L."/>
            <person name="Van Zeijl A."/>
            <person name="Liu W."/>
            <person name="Santuari L."/>
            <person name="Cao Q."/>
            <person name="Sharma T."/>
            <person name="Shen D."/>
            <person name="Roswanjaya Y."/>
            <person name="Wardhani T."/>
            <person name="Kalhor M.S."/>
            <person name="Jansen J."/>
            <person name="Van den Hoogen J."/>
            <person name="Gungor B."/>
            <person name="Hartog M."/>
            <person name="Hontelez J."/>
            <person name="Verver J."/>
            <person name="Yang W.-C."/>
            <person name="Schijlen E."/>
            <person name="Repin R."/>
            <person name="Schilthuizen M."/>
            <person name="Schranz E."/>
            <person name="Heidstra R."/>
            <person name="Miyata K."/>
            <person name="Fedorova E."/>
            <person name="Kohlen W."/>
            <person name="Bisseling T."/>
            <person name="Smit S."/>
            <person name="Geurts R."/>
        </authorList>
    </citation>
    <scope>NUCLEOTIDE SEQUENCE [LARGE SCALE GENOMIC DNA]</scope>
    <source>
        <strain evidence="10">cv. WU1-14</strain>
    </source>
</reference>
<dbReference type="Pfam" id="PF00082">
    <property type="entry name" value="Peptidase_S8"/>
    <property type="match status" value="1"/>
</dbReference>
<dbReference type="InterPro" id="IPR000209">
    <property type="entry name" value="Peptidase_S8/S53_dom"/>
</dbReference>
<dbReference type="GO" id="GO:0004252">
    <property type="term" value="F:serine-type endopeptidase activity"/>
    <property type="evidence" value="ECO:0007669"/>
    <property type="project" value="InterPro"/>
</dbReference>
<evidence type="ECO:0000256" key="5">
    <source>
        <dbReference type="ARBA" id="ARBA00022801"/>
    </source>
</evidence>
<dbReference type="GO" id="GO:0006508">
    <property type="term" value="P:proteolysis"/>
    <property type="evidence" value="ECO:0007669"/>
    <property type="project" value="UniProtKB-KW"/>
</dbReference>
<evidence type="ECO:0000256" key="3">
    <source>
        <dbReference type="ARBA" id="ARBA00022670"/>
    </source>
</evidence>
<dbReference type="EMBL" id="JXTB01000053">
    <property type="protein sequence ID" value="PON69943.1"/>
    <property type="molecule type" value="Genomic_DNA"/>
</dbReference>
<evidence type="ECO:0000313" key="9">
    <source>
        <dbReference type="EMBL" id="PON69943.1"/>
    </source>
</evidence>
<dbReference type="PROSITE" id="PS51892">
    <property type="entry name" value="SUBTILASE"/>
    <property type="match status" value="1"/>
</dbReference>
<evidence type="ECO:0000256" key="1">
    <source>
        <dbReference type="ARBA" id="ARBA00004613"/>
    </source>
</evidence>
<name>A0A2P5D9H2_PARAD</name>
<comment type="caution">
    <text evidence="9">The sequence shown here is derived from an EMBL/GenBank/DDBJ whole genome shotgun (WGS) entry which is preliminary data.</text>
</comment>
<keyword evidence="3" id="KW-0645">Protease</keyword>
<evidence type="ECO:0000256" key="2">
    <source>
        <dbReference type="ARBA" id="ARBA00011073"/>
    </source>
</evidence>
<sequence length="297" mass="32333">MPARSFDDVSSFSFPVTLLKQEDRPKVLDSIKKSNPILLPPGVNILGAWSPVAPPSLDTADKRSVQYNIDSGTSMATPHVTGAAPHVKAAHTTWSAAAIKSALLTTANVMDPRKNYQLEREFAYGSGLLNALKAVDPGLVYDASENDYVEFLCKQGYDNKTLRLITGDNSVCRTQRKGMALELPAVHARRGRRPRDRRQFRQNGPLVTAWHSRSRWSPRFCPSGEGRSFAVRVRGERIRQVPIISGSVSWDDGVHVVGAPLVIYTVVPGALNISIPPIAGPGPKSASETGRSMGRVL</sequence>
<dbReference type="Proteomes" id="UP000237105">
    <property type="component" value="Unassembled WGS sequence"/>
</dbReference>
<dbReference type="PROSITE" id="PS00138">
    <property type="entry name" value="SUBTILASE_SER"/>
    <property type="match status" value="1"/>
</dbReference>
<evidence type="ECO:0000256" key="6">
    <source>
        <dbReference type="ARBA" id="ARBA00022825"/>
    </source>
</evidence>
<comment type="caution">
    <text evidence="7">Lacks conserved residue(s) required for the propagation of feature annotation.</text>
</comment>
<dbReference type="GO" id="GO:0005576">
    <property type="term" value="C:extracellular region"/>
    <property type="evidence" value="ECO:0007669"/>
    <property type="project" value="UniProtKB-SubCell"/>
</dbReference>
<organism evidence="9 10">
    <name type="scientific">Parasponia andersonii</name>
    <name type="common">Sponia andersonii</name>
    <dbReference type="NCBI Taxonomy" id="3476"/>
    <lineage>
        <taxon>Eukaryota</taxon>
        <taxon>Viridiplantae</taxon>
        <taxon>Streptophyta</taxon>
        <taxon>Embryophyta</taxon>
        <taxon>Tracheophyta</taxon>
        <taxon>Spermatophyta</taxon>
        <taxon>Magnoliopsida</taxon>
        <taxon>eudicotyledons</taxon>
        <taxon>Gunneridae</taxon>
        <taxon>Pentapetalae</taxon>
        <taxon>rosids</taxon>
        <taxon>fabids</taxon>
        <taxon>Rosales</taxon>
        <taxon>Cannabaceae</taxon>
        <taxon>Parasponia</taxon>
    </lineage>
</organism>
<accession>A0A2P5D9H2</accession>
<proteinExistence type="inferred from homology"/>
<dbReference type="SUPFAM" id="SSF52743">
    <property type="entry name" value="Subtilisin-like"/>
    <property type="match status" value="1"/>
</dbReference>
<feature type="domain" description="Peptidase S8/S53" evidence="8">
    <location>
        <begin position="38"/>
        <end position="125"/>
    </location>
</feature>
<keyword evidence="4" id="KW-0732">Signal</keyword>
<protein>
    <submittedName>
        <fullName evidence="9">Peptidase S8, subtilisin-related</fullName>
    </submittedName>
</protein>
<dbReference type="InterPro" id="IPR045051">
    <property type="entry name" value="SBT"/>
</dbReference>
<dbReference type="PANTHER" id="PTHR10795">
    <property type="entry name" value="PROPROTEIN CONVERTASE SUBTILISIN/KEXIN"/>
    <property type="match status" value="1"/>
</dbReference>
<evidence type="ECO:0000256" key="4">
    <source>
        <dbReference type="ARBA" id="ARBA00022729"/>
    </source>
</evidence>
<dbReference type="AlphaFoldDB" id="A0A2P5D9H2"/>
<keyword evidence="10" id="KW-1185">Reference proteome</keyword>
<dbReference type="InterPro" id="IPR023828">
    <property type="entry name" value="Peptidase_S8_Ser-AS"/>
</dbReference>
<dbReference type="STRING" id="3476.A0A2P5D9H2"/>
<comment type="subcellular location">
    <subcellularLocation>
        <location evidence="1">Secreted</location>
    </subcellularLocation>
</comment>
<keyword evidence="6" id="KW-0720">Serine protease</keyword>
<dbReference type="Gene3D" id="3.40.50.200">
    <property type="entry name" value="Peptidase S8/S53 domain"/>
    <property type="match status" value="1"/>
</dbReference>
<dbReference type="InterPro" id="IPR036852">
    <property type="entry name" value="Peptidase_S8/S53_dom_sf"/>
</dbReference>